<dbReference type="OrthoDB" id="2113341at2759"/>
<accession>A0A8B8KYG5</accession>
<feature type="domain" description="Plant heme peroxidase family profile" evidence="18">
    <location>
        <begin position="24"/>
        <end position="220"/>
    </location>
</feature>
<dbReference type="PROSITE" id="PS00435">
    <property type="entry name" value="PEROXIDASE_1"/>
    <property type="match status" value="1"/>
</dbReference>
<keyword evidence="12 16" id="KW-1015">Disulfide bond</keyword>
<keyword evidence="4" id="KW-0964">Secreted</keyword>
<reference evidence="20" key="2">
    <citation type="submission" date="2025-08" db="UniProtKB">
        <authorList>
            <consortium name="RefSeq"/>
        </authorList>
    </citation>
    <scope>IDENTIFICATION</scope>
    <source>
        <tissue evidence="20">Young leaves</tissue>
    </source>
</reference>
<keyword evidence="7 15" id="KW-0479">Metal-binding</keyword>
<evidence type="ECO:0000256" key="6">
    <source>
        <dbReference type="ARBA" id="ARBA00022617"/>
    </source>
</evidence>
<evidence type="ECO:0000256" key="5">
    <source>
        <dbReference type="ARBA" id="ARBA00022559"/>
    </source>
</evidence>
<feature type="binding site" evidence="15">
    <location>
        <position position="144"/>
    </location>
    <ligand>
        <name>Ca(2+)</name>
        <dbReference type="ChEBI" id="CHEBI:29108"/>
        <label>2</label>
    </ligand>
</feature>
<feature type="disulfide bond" evidence="16">
    <location>
        <begin position="93"/>
        <end position="124"/>
    </location>
</feature>
<dbReference type="GeneID" id="113859953"/>
<dbReference type="GO" id="GO:0006979">
    <property type="term" value="P:response to oxidative stress"/>
    <property type="evidence" value="ECO:0007669"/>
    <property type="project" value="InterPro"/>
</dbReference>
<dbReference type="Pfam" id="PF00141">
    <property type="entry name" value="peroxidase"/>
    <property type="match status" value="1"/>
</dbReference>
<evidence type="ECO:0000256" key="16">
    <source>
        <dbReference type="PIRSR" id="PIRSR600823-5"/>
    </source>
</evidence>
<dbReference type="Proteomes" id="UP000694853">
    <property type="component" value="Unplaced"/>
</dbReference>
<feature type="compositionally biased region" description="Basic and acidic residues" evidence="17">
    <location>
        <begin position="41"/>
        <end position="52"/>
    </location>
</feature>
<proteinExistence type="inferred from homology"/>
<protein>
    <recommendedName>
        <fullName evidence="3">peroxidase</fullName>
        <ecNumber evidence="3">1.11.1.7</ecNumber>
    </recommendedName>
</protein>
<dbReference type="GO" id="GO:0042744">
    <property type="term" value="P:hydrogen peroxide catabolic process"/>
    <property type="evidence" value="ECO:0007669"/>
    <property type="project" value="UniProtKB-KW"/>
</dbReference>
<comment type="cofactor">
    <cofactor evidence="15">
        <name>heme b</name>
        <dbReference type="ChEBI" id="CHEBI:60344"/>
    </cofactor>
    <text evidence="15">Binds 1 heme b (iron(II)-protoporphyrin IX) group per subunit.</text>
</comment>
<evidence type="ECO:0000256" key="2">
    <source>
        <dbReference type="ARBA" id="ARBA00006873"/>
    </source>
</evidence>
<keyword evidence="8" id="KW-0732">Signal</keyword>
<keyword evidence="9 15" id="KW-0106">Calcium</keyword>
<dbReference type="GO" id="GO:0140825">
    <property type="term" value="F:lactoperoxidase activity"/>
    <property type="evidence" value="ECO:0007669"/>
    <property type="project" value="UniProtKB-EC"/>
</dbReference>
<feature type="binding site" description="axial binding residue" evidence="15">
    <location>
        <position position="86"/>
    </location>
    <ligand>
        <name>heme b</name>
        <dbReference type="ChEBI" id="CHEBI:60344"/>
    </ligand>
    <ligandPart>
        <name>Fe</name>
        <dbReference type="ChEBI" id="CHEBI:18248"/>
    </ligandPart>
</feature>
<evidence type="ECO:0000259" key="18">
    <source>
        <dbReference type="PROSITE" id="PS50873"/>
    </source>
</evidence>
<evidence type="ECO:0000256" key="9">
    <source>
        <dbReference type="ARBA" id="ARBA00022837"/>
    </source>
</evidence>
<evidence type="ECO:0000256" key="4">
    <source>
        <dbReference type="ARBA" id="ARBA00022525"/>
    </source>
</evidence>
<dbReference type="InterPro" id="IPR000823">
    <property type="entry name" value="Peroxidase_pln"/>
</dbReference>
<evidence type="ECO:0000256" key="8">
    <source>
        <dbReference type="ARBA" id="ARBA00022729"/>
    </source>
</evidence>
<comment type="cofactor">
    <cofactor evidence="15">
        <name>Ca(2+)</name>
        <dbReference type="ChEBI" id="CHEBI:29108"/>
    </cofactor>
    <text evidence="15">Binds 2 calcium ions per subunit.</text>
</comment>
<evidence type="ECO:0000256" key="12">
    <source>
        <dbReference type="ARBA" id="ARBA00023157"/>
    </source>
</evidence>
<keyword evidence="10" id="KW-0560">Oxidoreductase</keyword>
<keyword evidence="6" id="KW-0349">Heme</keyword>
<reference evidence="19" key="1">
    <citation type="journal article" date="2019" name="Toxins">
        <title>Detection of Abrin-Like and Prepropulchellin-Like Toxin Genes and Transcripts Using Whole Genome Sequencing and Full-Length Transcript Sequencing of Abrus precatorius.</title>
        <authorList>
            <person name="Hovde B.T."/>
            <person name="Daligault H.E."/>
            <person name="Hanschen E.R."/>
            <person name="Kunde Y.A."/>
            <person name="Johnson M.B."/>
            <person name="Starkenburg S.R."/>
            <person name="Johnson S.L."/>
        </authorList>
    </citation>
    <scope>NUCLEOTIDE SEQUENCE [LARGE SCALE GENOMIC DNA]</scope>
</reference>
<evidence type="ECO:0000256" key="17">
    <source>
        <dbReference type="SAM" id="MobiDB-lite"/>
    </source>
</evidence>
<evidence type="ECO:0000256" key="11">
    <source>
        <dbReference type="ARBA" id="ARBA00023004"/>
    </source>
</evidence>
<dbReference type="RefSeq" id="XP_027348403.1">
    <property type="nucleotide sequence ID" value="XM_027492602.1"/>
</dbReference>
<keyword evidence="19" id="KW-1185">Reference proteome</keyword>
<evidence type="ECO:0000313" key="20">
    <source>
        <dbReference type="RefSeq" id="XP_027348403.1"/>
    </source>
</evidence>
<evidence type="ECO:0000256" key="15">
    <source>
        <dbReference type="PIRSR" id="PIRSR600823-3"/>
    </source>
</evidence>
<feature type="binding site" evidence="15">
    <location>
        <position position="136"/>
    </location>
    <ligand>
        <name>Ca(2+)</name>
        <dbReference type="ChEBI" id="CHEBI:29108"/>
        <label>2</label>
    </ligand>
</feature>
<evidence type="ECO:0000256" key="1">
    <source>
        <dbReference type="ARBA" id="ARBA00000189"/>
    </source>
</evidence>
<dbReference type="PRINTS" id="PR00461">
    <property type="entry name" value="PLPEROXIDASE"/>
</dbReference>
<dbReference type="Gene3D" id="1.10.420.10">
    <property type="entry name" value="Peroxidase, domain 2"/>
    <property type="match status" value="1"/>
</dbReference>
<dbReference type="PRINTS" id="PR00458">
    <property type="entry name" value="PEROXIDASE"/>
</dbReference>
<comment type="similarity">
    <text evidence="2">Belongs to the peroxidase family. Ascorbate peroxidase subfamily.</text>
</comment>
<keyword evidence="13" id="KW-0376">Hydrogen peroxide</keyword>
<gene>
    <name evidence="20" type="primary">LOC113859953</name>
</gene>
<sequence length="220" mass="23825">MGTRSSCTLHVTSNFGRKQQGTDREDSNVTSGGESWQVPTGRRDGRISKASDVDLPPPTEPVHTHKHKFAAKGLNTLDLVTLAGGHSIGTASCQAFSNRLYNFNGNGPDPSIDPSFLSKLQAQCPQSSGANRVALDDGSQNKFDTSYYHNLRKGRGILQSDQALWTDDSTKTIVERYLGIKGLAGLTFSLQFGKSMVKLSNIEVKTGTDGEIRKKCSAFN</sequence>
<evidence type="ECO:0000256" key="14">
    <source>
        <dbReference type="PIRSR" id="PIRSR600823-2"/>
    </source>
</evidence>
<dbReference type="InterPro" id="IPR010255">
    <property type="entry name" value="Haem_peroxidase_sf"/>
</dbReference>
<dbReference type="PANTHER" id="PTHR31517">
    <property type="match status" value="1"/>
</dbReference>
<evidence type="ECO:0000256" key="7">
    <source>
        <dbReference type="ARBA" id="ARBA00022723"/>
    </source>
</evidence>
<dbReference type="FunFam" id="1.10.420.10:FF:000010">
    <property type="entry name" value="Peroxidase"/>
    <property type="match status" value="1"/>
</dbReference>
<evidence type="ECO:0000256" key="13">
    <source>
        <dbReference type="ARBA" id="ARBA00023324"/>
    </source>
</evidence>
<dbReference type="EC" id="1.11.1.7" evidence="3"/>
<feature type="binding site" evidence="14">
    <location>
        <position position="56"/>
    </location>
    <ligand>
        <name>substrate</name>
    </ligand>
</feature>
<dbReference type="AlphaFoldDB" id="A0A8B8KYG5"/>
<evidence type="ECO:0000256" key="10">
    <source>
        <dbReference type="ARBA" id="ARBA00023002"/>
    </source>
</evidence>
<evidence type="ECO:0000313" key="19">
    <source>
        <dbReference type="Proteomes" id="UP000694853"/>
    </source>
</evidence>
<dbReference type="SUPFAM" id="SSF48113">
    <property type="entry name" value="Heme-dependent peroxidases"/>
    <property type="match status" value="1"/>
</dbReference>
<name>A0A8B8KYG5_ABRPR</name>
<dbReference type="GO" id="GO:0046872">
    <property type="term" value="F:metal ion binding"/>
    <property type="evidence" value="ECO:0007669"/>
    <property type="project" value="UniProtKB-KW"/>
</dbReference>
<dbReference type="KEGG" id="aprc:113859953"/>
<dbReference type="GO" id="GO:0020037">
    <property type="term" value="F:heme binding"/>
    <property type="evidence" value="ECO:0007669"/>
    <property type="project" value="InterPro"/>
</dbReference>
<dbReference type="PANTHER" id="PTHR31517:SF84">
    <property type="entry name" value="PEROXIDASE"/>
    <property type="match status" value="1"/>
</dbReference>
<evidence type="ECO:0000256" key="3">
    <source>
        <dbReference type="ARBA" id="ARBA00012313"/>
    </source>
</evidence>
<keyword evidence="5" id="KW-0575">Peroxidase</keyword>
<feature type="compositionally biased region" description="Polar residues" evidence="17">
    <location>
        <begin position="1"/>
        <end position="19"/>
    </location>
</feature>
<feature type="compositionally biased region" description="Polar residues" evidence="17">
    <location>
        <begin position="28"/>
        <end position="38"/>
    </location>
</feature>
<dbReference type="InterPro" id="IPR019793">
    <property type="entry name" value="Peroxidases_heam-ligand_BS"/>
</dbReference>
<organism evidence="19 20">
    <name type="scientific">Abrus precatorius</name>
    <name type="common">Indian licorice</name>
    <name type="synonym">Glycine abrus</name>
    <dbReference type="NCBI Taxonomy" id="3816"/>
    <lineage>
        <taxon>Eukaryota</taxon>
        <taxon>Viridiplantae</taxon>
        <taxon>Streptophyta</taxon>
        <taxon>Embryophyta</taxon>
        <taxon>Tracheophyta</taxon>
        <taxon>Spermatophyta</taxon>
        <taxon>Magnoliopsida</taxon>
        <taxon>eudicotyledons</taxon>
        <taxon>Gunneridae</taxon>
        <taxon>Pentapetalae</taxon>
        <taxon>rosids</taxon>
        <taxon>fabids</taxon>
        <taxon>Fabales</taxon>
        <taxon>Fabaceae</taxon>
        <taxon>Papilionoideae</taxon>
        <taxon>50 kb inversion clade</taxon>
        <taxon>NPAAA clade</taxon>
        <taxon>indigoferoid/millettioid clade</taxon>
        <taxon>Abreae</taxon>
        <taxon>Abrus</taxon>
    </lineage>
</organism>
<dbReference type="PROSITE" id="PS50873">
    <property type="entry name" value="PEROXIDASE_4"/>
    <property type="match status" value="1"/>
</dbReference>
<feature type="region of interest" description="Disordered" evidence="17">
    <location>
        <begin position="1"/>
        <end position="64"/>
    </location>
</feature>
<comment type="catalytic activity">
    <reaction evidence="1">
        <text>2 a phenolic donor + H2O2 = 2 a phenolic radical donor + 2 H2O</text>
        <dbReference type="Rhea" id="RHEA:56136"/>
        <dbReference type="ChEBI" id="CHEBI:15377"/>
        <dbReference type="ChEBI" id="CHEBI:16240"/>
        <dbReference type="ChEBI" id="CHEBI:139520"/>
        <dbReference type="ChEBI" id="CHEBI:139521"/>
        <dbReference type="EC" id="1.11.1.7"/>
    </reaction>
</comment>
<dbReference type="InterPro" id="IPR002016">
    <property type="entry name" value="Haem_peroxidase"/>
</dbReference>
<keyword evidence="11 15" id="KW-0408">Iron</keyword>